<gene>
    <name evidence="1" type="ORF">S06H3_24900</name>
</gene>
<reference evidence="1" key="1">
    <citation type="journal article" date="2014" name="Front. Microbiol.">
        <title>High frequency of phylogenetically diverse reductive dehalogenase-homologous genes in deep subseafloor sedimentary metagenomes.</title>
        <authorList>
            <person name="Kawai M."/>
            <person name="Futagami T."/>
            <person name="Toyoda A."/>
            <person name="Takaki Y."/>
            <person name="Nishi S."/>
            <person name="Hori S."/>
            <person name="Arai W."/>
            <person name="Tsubouchi T."/>
            <person name="Morono Y."/>
            <person name="Uchiyama I."/>
            <person name="Ito T."/>
            <person name="Fujiyama A."/>
            <person name="Inagaki F."/>
            <person name="Takami H."/>
        </authorList>
    </citation>
    <scope>NUCLEOTIDE SEQUENCE</scope>
    <source>
        <strain evidence="1">Expedition CK06-06</strain>
    </source>
</reference>
<sequence length="59" mass="6831">VIKGLSPNMEYFVWVRNLTGYTGDYLYNYSLLGYYKLNSFMTNVKGKGSFRIHSSLPLL</sequence>
<organism evidence="1">
    <name type="scientific">marine sediment metagenome</name>
    <dbReference type="NCBI Taxonomy" id="412755"/>
    <lineage>
        <taxon>unclassified sequences</taxon>
        <taxon>metagenomes</taxon>
        <taxon>ecological metagenomes</taxon>
    </lineage>
</organism>
<proteinExistence type="predicted"/>
<feature type="non-terminal residue" evidence="1">
    <location>
        <position position="1"/>
    </location>
</feature>
<accession>X1MCM3</accession>
<dbReference type="EMBL" id="BARV01014071">
    <property type="protein sequence ID" value="GAI29018.1"/>
    <property type="molecule type" value="Genomic_DNA"/>
</dbReference>
<protein>
    <submittedName>
        <fullName evidence="1">Uncharacterized protein</fullName>
    </submittedName>
</protein>
<name>X1MCM3_9ZZZZ</name>
<dbReference type="AlphaFoldDB" id="X1MCM3"/>
<comment type="caution">
    <text evidence="1">The sequence shown here is derived from an EMBL/GenBank/DDBJ whole genome shotgun (WGS) entry which is preliminary data.</text>
</comment>
<evidence type="ECO:0000313" key="1">
    <source>
        <dbReference type="EMBL" id="GAI29018.1"/>
    </source>
</evidence>